<keyword evidence="3" id="KW-1185">Reference proteome</keyword>
<dbReference type="STRING" id="155974.SAMN04487818_106148"/>
<name>A0A1H9TAI7_9PSEU</name>
<dbReference type="AlphaFoldDB" id="A0A1H9TAI7"/>
<evidence type="ECO:0000256" key="1">
    <source>
        <dbReference type="SAM" id="SignalP"/>
    </source>
</evidence>
<dbReference type="RefSeq" id="WP_143073494.1">
    <property type="nucleotide sequence ID" value="NZ_FOGI01000006.1"/>
</dbReference>
<feature type="chain" id="PRO_5038354602" description="SH3 domain-containing protein" evidence="1">
    <location>
        <begin position="22"/>
        <end position="97"/>
    </location>
</feature>
<dbReference type="Proteomes" id="UP000199051">
    <property type="component" value="Unassembled WGS sequence"/>
</dbReference>
<protein>
    <recommendedName>
        <fullName evidence="4">SH3 domain-containing protein</fullName>
    </recommendedName>
</protein>
<evidence type="ECO:0008006" key="4">
    <source>
        <dbReference type="Google" id="ProtNLM"/>
    </source>
</evidence>
<organism evidence="2 3">
    <name type="scientific">Actinokineospora terrae</name>
    <dbReference type="NCBI Taxonomy" id="155974"/>
    <lineage>
        <taxon>Bacteria</taxon>
        <taxon>Bacillati</taxon>
        <taxon>Actinomycetota</taxon>
        <taxon>Actinomycetes</taxon>
        <taxon>Pseudonocardiales</taxon>
        <taxon>Pseudonocardiaceae</taxon>
        <taxon>Actinokineospora</taxon>
    </lineage>
</organism>
<accession>A0A1H9TAI7</accession>
<dbReference type="EMBL" id="FOGI01000006">
    <property type="protein sequence ID" value="SER93964.1"/>
    <property type="molecule type" value="Genomic_DNA"/>
</dbReference>
<keyword evidence="1" id="KW-0732">Signal</keyword>
<evidence type="ECO:0000313" key="2">
    <source>
        <dbReference type="EMBL" id="SER93964.1"/>
    </source>
</evidence>
<feature type="signal peptide" evidence="1">
    <location>
        <begin position="1"/>
        <end position="21"/>
    </location>
</feature>
<proteinExistence type="predicted"/>
<reference evidence="3" key="1">
    <citation type="submission" date="2016-10" db="EMBL/GenBank/DDBJ databases">
        <authorList>
            <person name="Varghese N."/>
            <person name="Submissions S."/>
        </authorList>
    </citation>
    <scope>NUCLEOTIDE SEQUENCE [LARGE SCALE GENOMIC DNA]</scope>
    <source>
        <strain evidence="3">DSM 44260</strain>
    </source>
</reference>
<sequence length="97" mass="10400">MSRLRSAIGVVLAATALTCAAAIPASATTAAPASVLENRQQCRADTVRVYSAPDGNGYWTGAVIHNGIYVNVDDHYNGVWWHINAPYGGWVLAEYFC</sequence>
<evidence type="ECO:0000313" key="3">
    <source>
        <dbReference type="Proteomes" id="UP000199051"/>
    </source>
</evidence>
<gene>
    <name evidence="2" type="ORF">SAMN04487818_106148</name>
</gene>